<dbReference type="EMBL" id="LDJP01000063">
    <property type="protein sequence ID" value="KRG83843.1"/>
    <property type="molecule type" value="Genomic_DNA"/>
</dbReference>
<dbReference type="SUPFAM" id="SSF50956">
    <property type="entry name" value="Thermostable phytase (3-phytase)"/>
    <property type="match status" value="1"/>
</dbReference>
<keyword evidence="6" id="KW-1185">Reference proteome</keyword>
<keyword evidence="3" id="KW-0732">Signal</keyword>
<organism evidence="5 6">
    <name type="scientific">Stenotrophomonas daejeonensis</name>
    <dbReference type="NCBI Taxonomy" id="659018"/>
    <lineage>
        <taxon>Bacteria</taxon>
        <taxon>Pseudomonadati</taxon>
        <taxon>Pseudomonadota</taxon>
        <taxon>Gammaproteobacteria</taxon>
        <taxon>Lysobacterales</taxon>
        <taxon>Lysobacteraceae</taxon>
        <taxon>Stenotrophomonas</taxon>
    </lineage>
</organism>
<name>A0A0R0E293_9GAMM</name>
<dbReference type="AlphaFoldDB" id="A0A0R0E293"/>
<feature type="signal peptide" evidence="3">
    <location>
        <begin position="1"/>
        <end position="28"/>
    </location>
</feature>
<reference evidence="5 6" key="1">
    <citation type="submission" date="2015-05" db="EMBL/GenBank/DDBJ databases">
        <title>Genome sequencing and analysis of members of genus Stenotrophomonas.</title>
        <authorList>
            <person name="Patil P.P."/>
            <person name="Midha S."/>
            <person name="Patil P.B."/>
        </authorList>
    </citation>
    <scope>NUCLEOTIDE SEQUENCE [LARGE SCALE GENOMIC DNA]</scope>
    <source>
        <strain evidence="5 6">JCM 16244</strain>
    </source>
</reference>
<evidence type="ECO:0000256" key="1">
    <source>
        <dbReference type="ARBA" id="ARBA00022737"/>
    </source>
</evidence>
<evidence type="ECO:0000256" key="2">
    <source>
        <dbReference type="PROSITE-ProRule" id="PRU00504"/>
    </source>
</evidence>
<evidence type="ECO:0000259" key="4">
    <source>
        <dbReference type="PROSITE" id="PS51662"/>
    </source>
</evidence>
<dbReference type="InterPro" id="IPR001258">
    <property type="entry name" value="NHL_repeat"/>
</dbReference>
<accession>A0A0R0E293</accession>
<dbReference type="GO" id="GO:0016158">
    <property type="term" value="F:inositol hexakisphosphate 3-phosphatase activity"/>
    <property type="evidence" value="ECO:0007669"/>
    <property type="project" value="InterPro"/>
</dbReference>
<feature type="domain" description="BPP" evidence="4">
    <location>
        <begin position="42"/>
        <end position="370"/>
    </location>
</feature>
<dbReference type="InterPro" id="IPR011042">
    <property type="entry name" value="6-blade_b-propeller_TolB-like"/>
</dbReference>
<keyword evidence="1" id="KW-0677">Repeat</keyword>
<comment type="caution">
    <text evidence="5">The sequence shown here is derived from an EMBL/GenBank/DDBJ whole genome shotgun (WGS) entry which is preliminary data.</text>
</comment>
<sequence length="378" mass="41322">MTPRCSFRLLPALLLLPLVACSAMPAVADREPDQYDADDVLLRDHDVPHVVVREAFVTEATPEENIDSPASWLQDGKRMLVATAKASDALVVYDGDSGRRLRTVGGPGKALGQLQRPNGVATIDDRYLFVVERDNQRVQMFALPEFTPLLAFGEDALRQPYGLWVRAKGEGYEVLVSDAYMAGEDADGDDVVPPLAQLDRRFRRYEVTRSGDGWQARDAGSFGDTSMAGAIRIPESLFGDEAHGRLLVAEEDVSTGTRLREYDLQGRYLGRDVGAGQYRAQAEGIALMACADGGGWWVASDQFADRTVFHLFDRISLAHAGSFAGKVTGLTDGVWLDARGDARFPQGVFYASHLDQGVAAFDWRDIAAALKLPQCARP</sequence>
<dbReference type="PROSITE" id="PS51125">
    <property type="entry name" value="NHL"/>
    <property type="match status" value="1"/>
</dbReference>
<dbReference type="STRING" id="659018.ABB34_10940"/>
<protein>
    <submittedName>
        <fullName evidence="5">Phytase</fullName>
    </submittedName>
</protein>
<feature type="chain" id="PRO_5006396652" evidence="3">
    <location>
        <begin position="29"/>
        <end position="378"/>
    </location>
</feature>
<dbReference type="InterPro" id="IPR003431">
    <property type="entry name" value="B-propeller_Phytase"/>
</dbReference>
<dbReference type="PATRIC" id="fig|659018.3.peg.2290"/>
<dbReference type="Gene3D" id="2.120.10.30">
    <property type="entry name" value="TolB, C-terminal domain"/>
    <property type="match status" value="1"/>
</dbReference>
<dbReference type="OrthoDB" id="5943115at2"/>
<evidence type="ECO:0000313" key="6">
    <source>
        <dbReference type="Proteomes" id="UP000050940"/>
    </source>
</evidence>
<proteinExistence type="predicted"/>
<dbReference type="RefSeq" id="WP_057641351.1">
    <property type="nucleotide sequence ID" value="NZ_LDJP01000063.1"/>
</dbReference>
<gene>
    <name evidence="5" type="ORF">ABB34_10940</name>
</gene>
<evidence type="ECO:0000313" key="5">
    <source>
        <dbReference type="EMBL" id="KRG83843.1"/>
    </source>
</evidence>
<feature type="repeat" description="NHL" evidence="2">
    <location>
        <begin position="101"/>
        <end position="144"/>
    </location>
</feature>
<dbReference type="Proteomes" id="UP000050940">
    <property type="component" value="Unassembled WGS sequence"/>
</dbReference>
<dbReference type="PROSITE" id="PS51662">
    <property type="entry name" value="BP_PHYTASE"/>
    <property type="match status" value="1"/>
</dbReference>
<evidence type="ECO:0000256" key="3">
    <source>
        <dbReference type="SAM" id="SignalP"/>
    </source>
</evidence>